<reference evidence="3 4" key="1">
    <citation type="journal article" date="2021" name="BMC Genomics">
        <title>Datura genome reveals duplications of psychoactive alkaloid biosynthetic genes and high mutation rate following tissue culture.</title>
        <authorList>
            <person name="Rajewski A."/>
            <person name="Carter-House D."/>
            <person name="Stajich J."/>
            <person name="Litt A."/>
        </authorList>
    </citation>
    <scope>NUCLEOTIDE SEQUENCE [LARGE SCALE GENOMIC DNA]</scope>
    <source>
        <strain evidence="3">AR-01</strain>
    </source>
</reference>
<dbReference type="PANTHER" id="PTHR10682:SF48">
    <property type="entry name" value="POLYNUCLEOTIDE ADENYLYLTRANSFERASE"/>
    <property type="match status" value="1"/>
</dbReference>
<feature type="domain" description="Poly(A) polymerase nucleotidyltransferase" evidence="2">
    <location>
        <begin position="21"/>
        <end position="73"/>
    </location>
</feature>
<name>A0ABS8V297_DATST</name>
<dbReference type="Gene3D" id="3.30.460.10">
    <property type="entry name" value="Beta Polymerase, domain 2"/>
    <property type="match status" value="1"/>
</dbReference>
<protein>
    <recommendedName>
        <fullName evidence="2">Poly(A) polymerase nucleotidyltransferase domain-containing protein</fullName>
    </recommendedName>
</protein>
<organism evidence="3 4">
    <name type="scientific">Datura stramonium</name>
    <name type="common">Jimsonweed</name>
    <name type="synonym">Common thornapple</name>
    <dbReference type="NCBI Taxonomy" id="4076"/>
    <lineage>
        <taxon>Eukaryota</taxon>
        <taxon>Viridiplantae</taxon>
        <taxon>Streptophyta</taxon>
        <taxon>Embryophyta</taxon>
        <taxon>Tracheophyta</taxon>
        <taxon>Spermatophyta</taxon>
        <taxon>Magnoliopsida</taxon>
        <taxon>eudicotyledons</taxon>
        <taxon>Gunneridae</taxon>
        <taxon>Pentapetalae</taxon>
        <taxon>asterids</taxon>
        <taxon>lamiids</taxon>
        <taxon>Solanales</taxon>
        <taxon>Solanaceae</taxon>
        <taxon>Solanoideae</taxon>
        <taxon>Datureae</taxon>
        <taxon>Datura</taxon>
    </lineage>
</organism>
<comment type="caution">
    <text evidence="3">The sequence shown here is derived from an EMBL/GenBank/DDBJ whole genome shotgun (WGS) entry which is preliminary data.</text>
</comment>
<proteinExistence type="predicted"/>
<dbReference type="InterPro" id="IPR048840">
    <property type="entry name" value="PolA_pol_NTPase"/>
</dbReference>
<keyword evidence="4" id="KW-1185">Reference proteome</keyword>
<evidence type="ECO:0000313" key="3">
    <source>
        <dbReference type="EMBL" id="MCD9640671.1"/>
    </source>
</evidence>
<dbReference type="EMBL" id="JACEIK010003173">
    <property type="protein sequence ID" value="MCD9640671.1"/>
    <property type="molecule type" value="Genomic_DNA"/>
</dbReference>
<sequence length="101" mass="11373">MVGSESLTPPTEAAPPPKKYGVTKPLSLSGPTEADLQRNAALEKFLKESDLYESEEETARREEVLHQLDQMVLAEYNKRKTGMLENCSSYKEVKERLLTSN</sequence>
<evidence type="ECO:0000313" key="4">
    <source>
        <dbReference type="Proteomes" id="UP000823775"/>
    </source>
</evidence>
<dbReference type="SUPFAM" id="SSF81301">
    <property type="entry name" value="Nucleotidyltransferase"/>
    <property type="match status" value="1"/>
</dbReference>
<dbReference type="Gene3D" id="1.10.1410.10">
    <property type="match status" value="1"/>
</dbReference>
<accession>A0ABS8V297</accession>
<dbReference type="Pfam" id="PF20750">
    <property type="entry name" value="PAP_NTPase"/>
    <property type="match status" value="1"/>
</dbReference>
<evidence type="ECO:0000256" key="1">
    <source>
        <dbReference type="SAM" id="MobiDB-lite"/>
    </source>
</evidence>
<dbReference type="Proteomes" id="UP000823775">
    <property type="component" value="Unassembled WGS sequence"/>
</dbReference>
<dbReference type="PANTHER" id="PTHR10682">
    <property type="entry name" value="POLY A POLYMERASE"/>
    <property type="match status" value="1"/>
</dbReference>
<dbReference type="InterPro" id="IPR043519">
    <property type="entry name" value="NT_sf"/>
</dbReference>
<feature type="region of interest" description="Disordered" evidence="1">
    <location>
        <begin position="1"/>
        <end position="32"/>
    </location>
</feature>
<evidence type="ECO:0000259" key="2">
    <source>
        <dbReference type="Pfam" id="PF20750"/>
    </source>
</evidence>
<gene>
    <name evidence="3" type="ORF">HAX54_026121</name>
</gene>